<keyword evidence="3" id="KW-1185">Reference proteome</keyword>
<dbReference type="AlphaFoldDB" id="A0A1Y2B6B9"/>
<accession>A0A1Y2B6B9</accession>
<comment type="caution">
    <text evidence="2">The sequence shown here is derived from an EMBL/GenBank/DDBJ whole genome shotgun (WGS) entry which is preliminary data.</text>
</comment>
<evidence type="ECO:0000256" key="1">
    <source>
        <dbReference type="SAM" id="MobiDB-lite"/>
    </source>
</evidence>
<protein>
    <submittedName>
        <fullName evidence="2">Uncharacterized protein</fullName>
    </submittedName>
</protein>
<evidence type="ECO:0000313" key="2">
    <source>
        <dbReference type="EMBL" id="ORY30388.1"/>
    </source>
</evidence>
<dbReference type="InParanoid" id="A0A1Y2B6B9"/>
<organism evidence="2 3">
    <name type="scientific">Naematelia encephala</name>
    <dbReference type="NCBI Taxonomy" id="71784"/>
    <lineage>
        <taxon>Eukaryota</taxon>
        <taxon>Fungi</taxon>
        <taxon>Dikarya</taxon>
        <taxon>Basidiomycota</taxon>
        <taxon>Agaricomycotina</taxon>
        <taxon>Tremellomycetes</taxon>
        <taxon>Tremellales</taxon>
        <taxon>Naemateliaceae</taxon>
        <taxon>Naematelia</taxon>
    </lineage>
</organism>
<proteinExistence type="predicted"/>
<dbReference type="OrthoDB" id="2596783at2759"/>
<feature type="compositionally biased region" description="Polar residues" evidence="1">
    <location>
        <begin position="14"/>
        <end position="43"/>
    </location>
</feature>
<feature type="compositionally biased region" description="Basic and acidic residues" evidence="1">
    <location>
        <begin position="229"/>
        <end position="239"/>
    </location>
</feature>
<dbReference type="EMBL" id="MCFC01000020">
    <property type="protein sequence ID" value="ORY30388.1"/>
    <property type="molecule type" value="Genomic_DNA"/>
</dbReference>
<feature type="compositionally biased region" description="Basic and acidic residues" evidence="1">
    <location>
        <begin position="108"/>
        <end position="143"/>
    </location>
</feature>
<dbReference type="Proteomes" id="UP000193986">
    <property type="component" value="Unassembled WGS sequence"/>
</dbReference>
<feature type="region of interest" description="Disordered" evidence="1">
    <location>
        <begin position="1"/>
        <end position="156"/>
    </location>
</feature>
<gene>
    <name evidence="2" type="ORF">BCR39DRAFT_529618</name>
</gene>
<name>A0A1Y2B6B9_9TREE</name>
<sequence>MTTLLWSSPIMLGRSSSPLNPNARSDRSSSPLTSPTPFASSSRGRAFPALTQGLHDGSPTLKHRHSQPYEYRHRPIPTRYTRPTAAKRHSLPAGDLFTEGTTPTEGAMWREKFSRRIEERERRKRAREDDLERRRSSGGRDDELMSEEEADRRAQEDDEEIFRRLMVLQRRRAQHTQLLSHELETGGSDPLLPDFWEDELSTIQAEERRLATLLEAPSNLTRQRGAMNPHDDSLYRDSPKEDEEEEMWALEAAQAEQAERDTEEEELAKRVEEAYGVEVTTPRKQTSNQAMDLDLDIDWEVMDAMDETDGMDIED</sequence>
<feature type="region of interest" description="Disordered" evidence="1">
    <location>
        <begin position="220"/>
        <end position="247"/>
    </location>
</feature>
<evidence type="ECO:0000313" key="3">
    <source>
        <dbReference type="Proteomes" id="UP000193986"/>
    </source>
</evidence>
<reference evidence="2 3" key="1">
    <citation type="submission" date="2016-07" db="EMBL/GenBank/DDBJ databases">
        <title>Pervasive Adenine N6-methylation of Active Genes in Fungi.</title>
        <authorList>
            <consortium name="DOE Joint Genome Institute"/>
            <person name="Mondo S.J."/>
            <person name="Dannebaum R.O."/>
            <person name="Kuo R.C."/>
            <person name="Labutti K."/>
            <person name="Haridas S."/>
            <person name="Kuo A."/>
            <person name="Salamov A."/>
            <person name="Ahrendt S.R."/>
            <person name="Lipzen A."/>
            <person name="Sullivan W."/>
            <person name="Andreopoulos W.B."/>
            <person name="Clum A."/>
            <person name="Lindquist E."/>
            <person name="Daum C."/>
            <person name="Ramamoorthy G.K."/>
            <person name="Gryganskyi A."/>
            <person name="Culley D."/>
            <person name="Magnuson J.K."/>
            <person name="James T.Y."/>
            <person name="O'Malley M.A."/>
            <person name="Stajich J.E."/>
            <person name="Spatafora J.W."/>
            <person name="Visel A."/>
            <person name="Grigoriev I.V."/>
        </authorList>
    </citation>
    <scope>NUCLEOTIDE SEQUENCE [LARGE SCALE GENOMIC DNA]</scope>
    <source>
        <strain evidence="2 3">68-887.2</strain>
    </source>
</reference>